<dbReference type="KEGG" id="scj:SCANT_v1c06250"/>
<evidence type="ECO:0000313" key="3">
    <source>
        <dbReference type="Proteomes" id="UP000063919"/>
    </source>
</evidence>
<dbReference type="PATRIC" id="fig|362837.3.peg.638"/>
<dbReference type="OrthoDB" id="9905343at2"/>
<dbReference type="Proteomes" id="UP000063919">
    <property type="component" value="Chromosome"/>
</dbReference>
<gene>
    <name evidence="2" type="ORF">SCANT_v1c06250</name>
</gene>
<dbReference type="EMBL" id="CP012622">
    <property type="protein sequence ID" value="ALD66531.1"/>
    <property type="molecule type" value="Genomic_DNA"/>
</dbReference>
<sequence length="101" mass="11675">MPVWYYILTGILLAVSFLIFFWMSLKYCENNDLRPSLWIITPCFTIIGILIVVFCLIIISNTLITAIIISLSWGIILGIILGVSYYKTRKRIIFKRKGDLL</sequence>
<protein>
    <recommendedName>
        <fullName evidence="4">YesK-like protein</fullName>
    </recommendedName>
</protein>
<dbReference type="STRING" id="362837.SCANT_v1c06250"/>
<feature type="transmembrane region" description="Helical" evidence="1">
    <location>
        <begin position="65"/>
        <end position="86"/>
    </location>
</feature>
<evidence type="ECO:0000313" key="2">
    <source>
        <dbReference type="EMBL" id="ALD66531.1"/>
    </source>
</evidence>
<keyword evidence="1" id="KW-0472">Membrane</keyword>
<organism evidence="2 3">
    <name type="scientific">Spiroplasma cantharicola</name>
    <dbReference type="NCBI Taxonomy" id="362837"/>
    <lineage>
        <taxon>Bacteria</taxon>
        <taxon>Bacillati</taxon>
        <taxon>Mycoplasmatota</taxon>
        <taxon>Mollicutes</taxon>
        <taxon>Entomoplasmatales</taxon>
        <taxon>Spiroplasmataceae</taxon>
        <taxon>Spiroplasma</taxon>
    </lineage>
</organism>
<evidence type="ECO:0008006" key="4">
    <source>
        <dbReference type="Google" id="ProtNLM"/>
    </source>
</evidence>
<reference evidence="2 3" key="1">
    <citation type="journal article" date="2015" name="Genome Announc.">
        <title>Complete Genome Sequence of Spiroplasma cantharicola CC-1T (DSM 21588), a Bacterium Isolated from Soldier Beetle (Cantharis carolinus).</title>
        <authorList>
            <person name="Lo W.S."/>
            <person name="Liu P.Y."/>
            <person name="Kuo C.H."/>
        </authorList>
    </citation>
    <scope>NUCLEOTIDE SEQUENCE [LARGE SCALE GENOMIC DNA]</scope>
    <source>
        <strain evidence="2 3">CC-1</strain>
    </source>
</reference>
<proteinExistence type="predicted"/>
<feature type="transmembrane region" description="Helical" evidence="1">
    <location>
        <begin position="6"/>
        <end position="25"/>
    </location>
</feature>
<keyword evidence="1" id="KW-0812">Transmembrane</keyword>
<keyword evidence="1" id="KW-1133">Transmembrane helix</keyword>
<evidence type="ECO:0000256" key="1">
    <source>
        <dbReference type="SAM" id="Phobius"/>
    </source>
</evidence>
<dbReference type="AlphaFoldDB" id="A0A0M5KCL1"/>
<feature type="transmembrane region" description="Helical" evidence="1">
    <location>
        <begin position="37"/>
        <end position="59"/>
    </location>
</feature>
<accession>A0A0M5KCL1</accession>
<name>A0A0M5KCL1_9MOLU</name>
<keyword evidence="3" id="KW-1185">Reference proteome</keyword>